<organism evidence="1 2">
    <name type="scientific">Ensete ventricosum</name>
    <name type="common">Abyssinian banana</name>
    <name type="synonym">Musa ensete</name>
    <dbReference type="NCBI Taxonomy" id="4639"/>
    <lineage>
        <taxon>Eukaryota</taxon>
        <taxon>Viridiplantae</taxon>
        <taxon>Streptophyta</taxon>
        <taxon>Embryophyta</taxon>
        <taxon>Tracheophyta</taxon>
        <taxon>Spermatophyta</taxon>
        <taxon>Magnoliopsida</taxon>
        <taxon>Liliopsida</taxon>
        <taxon>Zingiberales</taxon>
        <taxon>Musaceae</taxon>
        <taxon>Ensete</taxon>
    </lineage>
</organism>
<comment type="caution">
    <text evidence="1">The sequence shown here is derived from an EMBL/GenBank/DDBJ whole genome shotgun (WGS) entry which is preliminary data.</text>
</comment>
<gene>
    <name evidence="1" type="ORF">B296_00057988</name>
</gene>
<evidence type="ECO:0000313" key="1">
    <source>
        <dbReference type="EMBL" id="RRT37394.1"/>
    </source>
</evidence>
<dbReference type="Proteomes" id="UP000287651">
    <property type="component" value="Unassembled WGS sequence"/>
</dbReference>
<dbReference type="EMBL" id="AMZH03022363">
    <property type="protein sequence ID" value="RRT37394.1"/>
    <property type="molecule type" value="Genomic_DNA"/>
</dbReference>
<sequence length="203" mass="22469">MHRVELQALGEGGVMEGHGHRQGANWVHSAMKPEETSVAETVKAHRSTVKKLDSGGWWVHPTVKNGLCRSGSALHKLCVCCPDLLHANVFLENSDFSLEHDIDSHRFIHLFLFSSDSLPLSRFTFCNYFKGGCTLAELSDLLYRDIFNTNGRHWSLLNHDISNSTRPLSRSPSGTIEFLGPSLCLSHGVAIIRHPIISATSSP</sequence>
<evidence type="ECO:0000313" key="2">
    <source>
        <dbReference type="Proteomes" id="UP000287651"/>
    </source>
</evidence>
<reference evidence="1 2" key="1">
    <citation type="journal article" date="2014" name="Agronomy (Basel)">
        <title>A Draft Genome Sequence for Ensete ventricosum, the Drought-Tolerant Tree Against Hunger.</title>
        <authorList>
            <person name="Harrison J."/>
            <person name="Moore K.A."/>
            <person name="Paszkiewicz K."/>
            <person name="Jones T."/>
            <person name="Grant M."/>
            <person name="Ambacheew D."/>
            <person name="Muzemil S."/>
            <person name="Studholme D.J."/>
        </authorList>
    </citation>
    <scope>NUCLEOTIDE SEQUENCE [LARGE SCALE GENOMIC DNA]</scope>
</reference>
<protein>
    <submittedName>
        <fullName evidence="1">Uncharacterized protein</fullName>
    </submittedName>
</protein>
<dbReference type="AlphaFoldDB" id="A0A426XD54"/>
<proteinExistence type="predicted"/>
<name>A0A426XD54_ENSVE</name>
<accession>A0A426XD54</accession>